<dbReference type="InterPro" id="IPR059223">
    <property type="entry name" value="DVU0772-like"/>
</dbReference>
<evidence type="ECO:0000313" key="2">
    <source>
        <dbReference type="Proteomes" id="UP000469346"/>
    </source>
</evidence>
<dbReference type="AlphaFoldDB" id="A0A6N9TNZ0"/>
<dbReference type="EMBL" id="JAAGRR010000084">
    <property type="protein sequence ID" value="NDY42778.1"/>
    <property type="molecule type" value="Genomic_DNA"/>
</dbReference>
<evidence type="ECO:0000313" key="1">
    <source>
        <dbReference type="EMBL" id="NDY42778.1"/>
    </source>
</evidence>
<protein>
    <submittedName>
        <fullName evidence="1">Uncharacterized protein</fullName>
    </submittedName>
</protein>
<gene>
    <name evidence="1" type="ORF">G3N55_07975</name>
</gene>
<proteinExistence type="predicted"/>
<name>A0A6N9TNZ0_DISTH</name>
<dbReference type="RefSeq" id="WP_163298908.1">
    <property type="nucleotide sequence ID" value="NZ_JAAGRR010000084.1"/>
</dbReference>
<comment type="caution">
    <text evidence="1">The sequence shown here is derived from an EMBL/GenBank/DDBJ whole genome shotgun (WGS) entry which is preliminary data.</text>
</comment>
<accession>A0A6N9TNZ0</accession>
<keyword evidence="2" id="KW-1185">Reference proteome</keyword>
<dbReference type="Proteomes" id="UP000469346">
    <property type="component" value="Unassembled WGS sequence"/>
</dbReference>
<organism evidence="1 2">
    <name type="scientific">Dissulfurirhabdus thermomarina</name>
    <dbReference type="NCBI Taxonomy" id="1765737"/>
    <lineage>
        <taxon>Bacteria</taxon>
        <taxon>Deltaproteobacteria</taxon>
        <taxon>Dissulfurirhabdaceae</taxon>
        <taxon>Dissulfurirhabdus</taxon>
    </lineage>
</organism>
<sequence length="120" mass="13875">MMHIDALRQDRRLVNEIDWSMTPEKAVDMYLEWGAGWTRGKDFVRGANESSLYFVIYDWERPPQVTLLRRDSKGVEELAKVPVPEPLFAEAVREAGRRPGVGVHALNARLQDWLRERLAA</sequence>
<dbReference type="NCBIfam" id="NF045682">
    <property type="entry name" value="DVU0772_fam"/>
    <property type="match status" value="1"/>
</dbReference>
<reference evidence="1 2" key="1">
    <citation type="submission" date="2020-02" db="EMBL/GenBank/DDBJ databases">
        <title>Comparative genomics of sulfur disproportionating microorganisms.</title>
        <authorList>
            <person name="Ward L.M."/>
            <person name="Bertran E."/>
            <person name="Johnston D.T."/>
        </authorList>
    </citation>
    <scope>NUCLEOTIDE SEQUENCE [LARGE SCALE GENOMIC DNA]</scope>
    <source>
        <strain evidence="1 2">DSM 100025</strain>
    </source>
</reference>